<dbReference type="PIRSF" id="PIRSF015626">
    <property type="entry name" value="FdhD"/>
    <property type="match status" value="1"/>
</dbReference>
<proteinExistence type="predicted"/>
<dbReference type="GO" id="GO:0006777">
    <property type="term" value="P:Mo-molybdopterin cofactor biosynthetic process"/>
    <property type="evidence" value="ECO:0007669"/>
    <property type="project" value="UniProtKB-KW"/>
</dbReference>
<evidence type="ECO:0000256" key="1">
    <source>
        <dbReference type="ARBA" id="ARBA00022490"/>
    </source>
</evidence>
<keyword evidence="2" id="KW-0501">Molybdenum cofactor biosynthesis</keyword>
<dbReference type="PANTHER" id="PTHR30592">
    <property type="entry name" value="FORMATE DEHYDROGENASE"/>
    <property type="match status" value="1"/>
</dbReference>
<name>A0A382MQU8_9ZZZZ</name>
<dbReference type="AlphaFoldDB" id="A0A382MQU8"/>
<dbReference type="Pfam" id="PF02634">
    <property type="entry name" value="FdhD-NarQ"/>
    <property type="match status" value="1"/>
</dbReference>
<dbReference type="PANTHER" id="PTHR30592:SF1">
    <property type="entry name" value="SULFUR CARRIER PROTEIN FDHD"/>
    <property type="match status" value="1"/>
</dbReference>
<organism evidence="3">
    <name type="scientific">marine metagenome</name>
    <dbReference type="NCBI Taxonomy" id="408172"/>
    <lineage>
        <taxon>unclassified sequences</taxon>
        <taxon>metagenomes</taxon>
        <taxon>ecological metagenomes</taxon>
    </lineage>
</organism>
<dbReference type="SUPFAM" id="SSF53927">
    <property type="entry name" value="Cytidine deaminase-like"/>
    <property type="match status" value="1"/>
</dbReference>
<sequence>MPPANEQSADPRAAATRILRWKQGALEAVDDSLAREEPLEIRVKGESVAVTMRTPGHDEELALGFLLSEGVIAGPSDVLEVAPCQQGEAALRGNVLNVFLAPKVVIDLAKLRRNVYASSSCGLCGKASIESVHAHFEPLAKREPVIAAESILKLPDKLRAGQETFEKTGGLHAAGLFDAEVNLLTLREDVGRHNAVDKVLGRSMLDGAFPLENHLLMVSGRASFEIMQKALAGRVGVICAVSAP</sequence>
<accession>A0A382MQU8</accession>
<dbReference type="GO" id="GO:0016783">
    <property type="term" value="F:sulfurtransferase activity"/>
    <property type="evidence" value="ECO:0007669"/>
    <property type="project" value="InterPro"/>
</dbReference>
<dbReference type="Gene3D" id="3.10.20.10">
    <property type="match status" value="1"/>
</dbReference>
<evidence type="ECO:0008006" key="4">
    <source>
        <dbReference type="Google" id="ProtNLM"/>
    </source>
</evidence>
<keyword evidence="1" id="KW-0963">Cytoplasm</keyword>
<dbReference type="Gene3D" id="3.40.140.10">
    <property type="entry name" value="Cytidine Deaminase, domain 2"/>
    <property type="match status" value="1"/>
</dbReference>
<dbReference type="EMBL" id="UINC01095206">
    <property type="protein sequence ID" value="SVC51106.1"/>
    <property type="molecule type" value="Genomic_DNA"/>
</dbReference>
<dbReference type="InterPro" id="IPR003786">
    <property type="entry name" value="FdhD"/>
</dbReference>
<gene>
    <name evidence="3" type="ORF">METZ01_LOCUS303960</name>
</gene>
<reference evidence="3" key="1">
    <citation type="submission" date="2018-05" db="EMBL/GenBank/DDBJ databases">
        <authorList>
            <person name="Lanie J.A."/>
            <person name="Ng W.-L."/>
            <person name="Kazmierczak K.M."/>
            <person name="Andrzejewski T.M."/>
            <person name="Davidsen T.M."/>
            <person name="Wayne K.J."/>
            <person name="Tettelin H."/>
            <person name="Glass J.I."/>
            <person name="Rusch D."/>
            <person name="Podicherti R."/>
            <person name="Tsui H.-C.T."/>
            <person name="Winkler M.E."/>
        </authorList>
    </citation>
    <scope>NUCLEOTIDE SEQUENCE</scope>
</reference>
<evidence type="ECO:0000313" key="3">
    <source>
        <dbReference type="EMBL" id="SVC51106.1"/>
    </source>
</evidence>
<protein>
    <recommendedName>
        <fullName evidence="4">Formate dehydrogenase family accessory protein FdhD</fullName>
    </recommendedName>
</protein>
<feature type="non-terminal residue" evidence="3">
    <location>
        <position position="244"/>
    </location>
</feature>
<evidence type="ECO:0000256" key="2">
    <source>
        <dbReference type="ARBA" id="ARBA00023150"/>
    </source>
</evidence>
<dbReference type="InterPro" id="IPR016193">
    <property type="entry name" value="Cytidine_deaminase-like"/>
</dbReference>